<evidence type="ECO:0000256" key="11">
    <source>
        <dbReference type="SAM" id="MobiDB-lite"/>
    </source>
</evidence>
<protein>
    <recommendedName>
        <fullName evidence="14">Junctophilin</fullName>
    </recommendedName>
</protein>
<evidence type="ECO:0000256" key="4">
    <source>
        <dbReference type="ARBA" id="ARBA00008599"/>
    </source>
</evidence>
<evidence type="ECO:0000256" key="1">
    <source>
        <dbReference type="ARBA" id="ARBA00004163"/>
    </source>
</evidence>
<keyword evidence="8" id="KW-0256">Endoplasmic reticulum</keyword>
<comment type="similarity">
    <text evidence="4">Belongs to the junctophilin family.</text>
</comment>
<evidence type="ECO:0000256" key="7">
    <source>
        <dbReference type="ARBA" id="ARBA00022737"/>
    </source>
</evidence>
<dbReference type="Pfam" id="PF02493">
    <property type="entry name" value="MORN"/>
    <property type="match status" value="5"/>
</dbReference>
<feature type="region of interest" description="Disordered" evidence="11">
    <location>
        <begin position="385"/>
        <end position="415"/>
    </location>
</feature>
<evidence type="ECO:0000256" key="6">
    <source>
        <dbReference type="ARBA" id="ARBA00022692"/>
    </source>
</evidence>
<evidence type="ECO:0000256" key="2">
    <source>
        <dbReference type="ARBA" id="ARBA00004184"/>
    </source>
</evidence>
<keyword evidence="10" id="KW-0472">Membrane</keyword>
<feature type="compositionally biased region" description="Low complexity" evidence="11">
    <location>
        <begin position="385"/>
        <end position="404"/>
    </location>
</feature>
<reference evidence="12" key="1">
    <citation type="submission" date="2021-02" db="EMBL/GenBank/DDBJ databases">
        <authorList>
            <person name="Nowell W R."/>
        </authorList>
    </citation>
    <scope>NUCLEOTIDE SEQUENCE</scope>
</reference>
<evidence type="ECO:0000256" key="9">
    <source>
        <dbReference type="ARBA" id="ARBA00022989"/>
    </source>
</evidence>
<dbReference type="PANTHER" id="PTHR23085:SF16">
    <property type="entry name" value="GH28348P"/>
    <property type="match status" value="1"/>
</dbReference>
<evidence type="ECO:0000313" key="12">
    <source>
        <dbReference type="EMBL" id="CAF4354464.1"/>
    </source>
</evidence>
<keyword evidence="9" id="KW-1133">Transmembrane helix</keyword>
<feature type="non-terminal residue" evidence="12">
    <location>
        <position position="1"/>
    </location>
</feature>
<name>A0A820LE12_9BILA</name>
<keyword evidence="7" id="KW-0677">Repeat</keyword>
<feature type="compositionally biased region" description="Low complexity" evidence="11">
    <location>
        <begin position="439"/>
        <end position="450"/>
    </location>
</feature>
<dbReference type="EMBL" id="CAJOBG010030196">
    <property type="protein sequence ID" value="CAF4354464.1"/>
    <property type="molecule type" value="Genomic_DNA"/>
</dbReference>
<feature type="compositionally biased region" description="Polar residues" evidence="11">
    <location>
        <begin position="526"/>
        <end position="537"/>
    </location>
</feature>
<evidence type="ECO:0000256" key="3">
    <source>
        <dbReference type="ARBA" id="ARBA00004236"/>
    </source>
</evidence>
<gene>
    <name evidence="12" type="ORF">OVN521_LOCUS33004</name>
</gene>
<accession>A0A820LE12</accession>
<sequence>MSVGVNGGRFDFDDGGTYCGGWNDGKAHGHGVCTGPKGQGEYSGAWQYGYEFSGIYLWPSGNSYEGQWMSGKRHGLGVEKKGRWVYKGEWTQGFKGRYGIRVSEISGARYEGTWANGLQDGYGVEIYADGGVYHGQIQQGLRHGFGIRRSVPYGLASRYRSKDVRDSLTSLRSEDDEERIQRNNLANNARSKAHSAEIYAKQARNDSVEARVSAKTAAPDFRQPGEEKPQAFITLDIDRQIDGKLIIANHTSTSPPDGRLPTSRTLPPHLSQQQQNQEVSPAFIIDGGVYQGQSTLTQPADWNPKRKAIDSPLSIQQQQQQQRPDYYQQPNRTMSPNIYNTMPNSRTGNSVSNYYAHSNQPLSGDTSIPGNLGYCDDRAVHIPSNFDSAPSSSSSPPQFVPNSVGMGPRSVPKRSTFIRTRHFDTSTEDLLHDHHQQHHNQQQRQQQQQHNEYTSQPPNIYAPQNIRPTSNTRTISMSATSGNNYNIRPPLIHGAPDSQNSSGQDSGLSSGGASFDPEQHHIYNLGNPTNTMRSMTPTVDAYDVP</sequence>
<evidence type="ECO:0000256" key="8">
    <source>
        <dbReference type="ARBA" id="ARBA00022824"/>
    </source>
</evidence>
<comment type="caution">
    <text evidence="12">The sequence shown here is derived from an EMBL/GenBank/DDBJ whole genome shotgun (WGS) entry which is preliminary data.</text>
</comment>
<comment type="subcellular location">
    <subcellularLocation>
        <location evidence="3">Cell membrane</location>
    </subcellularLocation>
    <subcellularLocation>
        <location evidence="2">Endomembrane system</location>
        <topology evidence="2">Peripheral membrane protein</topology>
    </subcellularLocation>
    <subcellularLocation>
        <location evidence="1">Endoplasmic reticulum membrane</location>
        <topology evidence="1">Single-pass type IV membrane protein</topology>
    </subcellularLocation>
</comment>
<feature type="region of interest" description="Disordered" evidence="11">
    <location>
        <begin position="433"/>
        <end position="545"/>
    </location>
</feature>
<keyword evidence="13" id="KW-1185">Reference proteome</keyword>
<evidence type="ECO:0000313" key="13">
    <source>
        <dbReference type="Proteomes" id="UP000663866"/>
    </source>
</evidence>
<evidence type="ECO:0000256" key="5">
    <source>
        <dbReference type="ARBA" id="ARBA00022475"/>
    </source>
</evidence>
<dbReference type="GO" id="GO:0005789">
    <property type="term" value="C:endoplasmic reticulum membrane"/>
    <property type="evidence" value="ECO:0007669"/>
    <property type="project" value="UniProtKB-SubCell"/>
</dbReference>
<evidence type="ECO:0008006" key="14">
    <source>
        <dbReference type="Google" id="ProtNLM"/>
    </source>
</evidence>
<dbReference type="InterPro" id="IPR003409">
    <property type="entry name" value="MORN"/>
</dbReference>
<dbReference type="PANTHER" id="PTHR23085">
    <property type="entry name" value="GH28348P"/>
    <property type="match status" value="1"/>
</dbReference>
<feature type="compositionally biased region" description="Low complexity" evidence="11">
    <location>
        <begin position="497"/>
        <end position="514"/>
    </location>
</feature>
<evidence type="ECO:0000256" key="10">
    <source>
        <dbReference type="ARBA" id="ARBA00023136"/>
    </source>
</evidence>
<dbReference type="AlphaFoldDB" id="A0A820LE12"/>
<keyword evidence="5" id="KW-1003">Cell membrane</keyword>
<dbReference type="Proteomes" id="UP000663866">
    <property type="component" value="Unassembled WGS sequence"/>
</dbReference>
<organism evidence="12 13">
    <name type="scientific">Rotaria magnacalcarata</name>
    <dbReference type="NCBI Taxonomy" id="392030"/>
    <lineage>
        <taxon>Eukaryota</taxon>
        <taxon>Metazoa</taxon>
        <taxon>Spiralia</taxon>
        <taxon>Gnathifera</taxon>
        <taxon>Rotifera</taxon>
        <taxon>Eurotatoria</taxon>
        <taxon>Bdelloidea</taxon>
        <taxon>Philodinida</taxon>
        <taxon>Philodinidae</taxon>
        <taxon>Rotaria</taxon>
    </lineage>
</organism>
<dbReference type="GO" id="GO:0005886">
    <property type="term" value="C:plasma membrane"/>
    <property type="evidence" value="ECO:0007669"/>
    <property type="project" value="UniProtKB-SubCell"/>
</dbReference>
<keyword evidence="6" id="KW-0812">Transmembrane</keyword>
<dbReference type="InterPro" id="IPR017191">
    <property type="entry name" value="Junctophilin"/>
</dbReference>
<proteinExistence type="inferred from homology"/>
<dbReference type="FunFam" id="2.20.110.10:FF:000013">
    <property type="entry name" value="Putative Junctophilin-1"/>
    <property type="match status" value="1"/>
</dbReference>
<dbReference type="SMART" id="SM00698">
    <property type="entry name" value="MORN"/>
    <property type="match status" value="4"/>
</dbReference>
<dbReference type="SUPFAM" id="SSF82185">
    <property type="entry name" value="Histone H3 K4-specific methyltransferase SET7/9 N-terminal domain"/>
    <property type="match status" value="2"/>
</dbReference>
<dbReference type="Gene3D" id="2.20.110.10">
    <property type="entry name" value="Histone H3 K4-specific methyltransferase SET7/9 N-terminal domain"/>
    <property type="match status" value="2"/>
</dbReference>
<feature type="compositionally biased region" description="Polar residues" evidence="11">
    <location>
        <begin position="466"/>
        <end position="486"/>
    </location>
</feature>
<dbReference type="GO" id="GO:0030314">
    <property type="term" value="C:junctional membrane complex"/>
    <property type="evidence" value="ECO:0007669"/>
    <property type="project" value="InterPro"/>
</dbReference>